<organism evidence="21 22">
    <name type="scientific">Pomacea canaliculata</name>
    <name type="common">Golden apple snail</name>
    <dbReference type="NCBI Taxonomy" id="400727"/>
    <lineage>
        <taxon>Eukaryota</taxon>
        <taxon>Metazoa</taxon>
        <taxon>Spiralia</taxon>
        <taxon>Lophotrochozoa</taxon>
        <taxon>Mollusca</taxon>
        <taxon>Gastropoda</taxon>
        <taxon>Caenogastropoda</taxon>
        <taxon>Architaenioglossa</taxon>
        <taxon>Ampullarioidea</taxon>
        <taxon>Ampullariidae</taxon>
        <taxon>Pomacea</taxon>
    </lineage>
</organism>
<comment type="similarity">
    <text evidence="3">Belongs to the methylthiotransferase family. CDKAL1 subfamily.</text>
</comment>
<accession>A0A2T7NQJ9</accession>
<dbReference type="Gene3D" id="3.40.50.10140">
    <property type="entry name" value="Toll/interleukin-1 receptor homology (TIR) domain"/>
    <property type="match status" value="2"/>
</dbReference>
<evidence type="ECO:0000256" key="3">
    <source>
        <dbReference type="ARBA" id="ARBA00008616"/>
    </source>
</evidence>
<dbReference type="Proteomes" id="UP000245119">
    <property type="component" value="Linkage Group LG10"/>
</dbReference>
<evidence type="ECO:0000256" key="10">
    <source>
        <dbReference type="ARBA" id="ARBA00022723"/>
    </source>
</evidence>
<keyword evidence="11" id="KW-0408">Iron</keyword>
<dbReference type="InterPro" id="IPR006466">
    <property type="entry name" value="MiaB-like_arc_euk"/>
</dbReference>
<dbReference type="InterPro" id="IPR007197">
    <property type="entry name" value="rSAM"/>
</dbReference>
<dbReference type="STRING" id="400727.A0A2T7NQJ9"/>
<keyword evidence="9" id="KW-0819">tRNA processing</keyword>
<keyword evidence="22" id="KW-1185">Reference proteome</keyword>
<dbReference type="Pfam" id="PF04055">
    <property type="entry name" value="Radical_SAM"/>
    <property type="match status" value="1"/>
</dbReference>
<dbReference type="GO" id="GO:0005783">
    <property type="term" value="C:endoplasmic reticulum"/>
    <property type="evidence" value="ECO:0007669"/>
    <property type="project" value="TreeGrafter"/>
</dbReference>
<keyword evidence="12" id="KW-0411">Iron-sulfur</keyword>
<evidence type="ECO:0000259" key="19">
    <source>
        <dbReference type="PROSITE" id="PS51449"/>
    </source>
</evidence>
<dbReference type="PROSITE" id="PS51449">
    <property type="entry name" value="MTTASE_N"/>
    <property type="match status" value="1"/>
</dbReference>
<dbReference type="GO" id="GO:0046872">
    <property type="term" value="F:metal ion binding"/>
    <property type="evidence" value="ECO:0007669"/>
    <property type="project" value="UniProtKB-KW"/>
</dbReference>
<keyword evidence="10" id="KW-0479">Metal-binding</keyword>
<dbReference type="InterPro" id="IPR058240">
    <property type="entry name" value="rSAM_sf"/>
</dbReference>
<evidence type="ECO:0000259" key="17">
    <source>
        <dbReference type="PROSITE" id="PS50105"/>
    </source>
</evidence>
<dbReference type="FunFam" id="3.80.30.20:FF:000002">
    <property type="entry name" value="threonylcarbamoyladenosine tRNA methylthiotransferase isoform X2"/>
    <property type="match status" value="1"/>
</dbReference>
<dbReference type="PROSITE" id="PS01278">
    <property type="entry name" value="MTTASE_RADICAL"/>
    <property type="match status" value="1"/>
</dbReference>
<name>A0A2T7NQJ9_POMCA</name>
<dbReference type="OrthoDB" id="6078042at2759"/>
<dbReference type="NCBIfam" id="TIGR01578">
    <property type="entry name" value="MiaB-like-B"/>
    <property type="match status" value="1"/>
</dbReference>
<dbReference type="GO" id="GO:0035598">
    <property type="term" value="F:tRNA (N(6)-L-threonylcarbamoyladenosine(37)-C(2))-methylthiotransferase activity"/>
    <property type="evidence" value="ECO:0007669"/>
    <property type="project" value="UniProtKB-EC"/>
</dbReference>
<dbReference type="GO" id="GO:0007165">
    <property type="term" value="P:signal transduction"/>
    <property type="evidence" value="ECO:0007669"/>
    <property type="project" value="InterPro"/>
</dbReference>
<dbReference type="InterPro" id="IPR038135">
    <property type="entry name" value="Methylthiotransferase_N_sf"/>
</dbReference>
<protein>
    <recommendedName>
        <fullName evidence="5">Threonylcarbamoyladenosine tRNA methylthiotransferase</fullName>
        <ecNumber evidence="4">2.8.4.5</ecNumber>
    </recommendedName>
    <alternativeName>
        <fullName evidence="13">tRNA-t(6)A37 methylthiotransferase</fullName>
    </alternativeName>
</protein>
<dbReference type="PROSITE" id="PS50105">
    <property type="entry name" value="SAM_DOMAIN"/>
    <property type="match status" value="1"/>
</dbReference>
<gene>
    <name evidence="21" type="ORF">C0Q70_16721</name>
</gene>
<keyword evidence="8" id="KW-0949">S-adenosyl-L-methionine</keyword>
<dbReference type="Pfam" id="PF07647">
    <property type="entry name" value="SAM_2"/>
    <property type="match status" value="1"/>
</dbReference>
<keyword evidence="6" id="KW-0004">4Fe-4S</keyword>
<feature type="domain" description="SAM" evidence="17">
    <location>
        <begin position="351"/>
        <end position="416"/>
    </location>
</feature>
<dbReference type="SFLD" id="SFLDS00029">
    <property type="entry name" value="Radical_SAM"/>
    <property type="match status" value="1"/>
</dbReference>
<feature type="domain" description="Radical SAM core" evidence="20">
    <location>
        <begin position="936"/>
        <end position="1152"/>
    </location>
</feature>
<dbReference type="Pfam" id="PF01938">
    <property type="entry name" value="TRAM"/>
    <property type="match status" value="1"/>
</dbReference>
<dbReference type="SUPFAM" id="SSF47769">
    <property type="entry name" value="SAM/Pointed domain"/>
    <property type="match status" value="1"/>
</dbReference>
<dbReference type="InterPro" id="IPR013761">
    <property type="entry name" value="SAM/pointed_sf"/>
</dbReference>
<evidence type="ECO:0000313" key="22">
    <source>
        <dbReference type="Proteomes" id="UP000245119"/>
    </source>
</evidence>
<evidence type="ECO:0000256" key="2">
    <source>
        <dbReference type="ARBA" id="ARBA00002399"/>
    </source>
</evidence>
<dbReference type="AlphaFoldDB" id="A0A2T7NQJ9"/>
<dbReference type="InterPro" id="IPR006638">
    <property type="entry name" value="Elp3/MiaA/NifB-like_rSAM"/>
</dbReference>
<dbReference type="PROSITE" id="PS50104">
    <property type="entry name" value="TIR"/>
    <property type="match status" value="1"/>
</dbReference>
<dbReference type="PANTHER" id="PTHR11918">
    <property type="entry name" value="RADICAL SAM PROTEINS"/>
    <property type="match status" value="1"/>
</dbReference>
<evidence type="ECO:0000256" key="9">
    <source>
        <dbReference type="ARBA" id="ARBA00022694"/>
    </source>
</evidence>
<dbReference type="Pfam" id="PF00919">
    <property type="entry name" value="UPF0004"/>
    <property type="match status" value="1"/>
</dbReference>
<feature type="domain" description="TIR" evidence="16">
    <location>
        <begin position="169"/>
        <end position="312"/>
    </location>
</feature>
<dbReference type="PANTHER" id="PTHR11918:SF45">
    <property type="entry name" value="THREONYLCARBAMOYLADENOSINE TRNA METHYLTHIOTRANSFERASE"/>
    <property type="match status" value="1"/>
</dbReference>
<dbReference type="Gene3D" id="1.10.150.50">
    <property type="entry name" value="Transcription Factor, Ets-1"/>
    <property type="match status" value="1"/>
</dbReference>
<comment type="function">
    <text evidence="2">Catalyzes the methylthiolation of N6-threonylcarbamoyladenosine (t(6)A), leading to the formation of 2-methylthio-N6-threonylcarbamoyladenosine (ms(2)t(6)A) at position 37 in tRNAs that read codons beginning with adenine.</text>
</comment>
<comment type="caution">
    <text evidence="21">The sequence shown here is derived from an EMBL/GenBank/DDBJ whole genome shotgun (WGS) entry which is preliminary data.</text>
</comment>
<dbReference type="InterPro" id="IPR013848">
    <property type="entry name" value="Methylthiotransferase_N"/>
</dbReference>
<dbReference type="PROSITE" id="PS51918">
    <property type="entry name" value="RADICAL_SAM"/>
    <property type="match status" value="1"/>
</dbReference>
<evidence type="ECO:0000256" key="12">
    <source>
        <dbReference type="ARBA" id="ARBA00023014"/>
    </source>
</evidence>
<feature type="region of interest" description="Disordered" evidence="15">
    <location>
        <begin position="1"/>
        <end position="36"/>
    </location>
</feature>
<evidence type="ECO:0000256" key="11">
    <source>
        <dbReference type="ARBA" id="ARBA00023004"/>
    </source>
</evidence>
<dbReference type="InterPro" id="IPR035897">
    <property type="entry name" value="Toll_tir_struct_dom_sf"/>
</dbReference>
<feature type="domain" description="MTTase N-terminal" evidence="19">
    <location>
        <begin position="823"/>
        <end position="934"/>
    </location>
</feature>
<sequence length="1214" mass="137390">MITDSLEASEAMGKMTEFGQREPSSETISQLPHQEDSEIIVKSAGDSSQQEVMVTQTDEGVTVSTSCKMDQLPTSAETEVNNKKDDMTAEKTDAKIEALERKLGKIKSVTVPQIDSVSNLKSYSVQARHGHSTNIHEKRSHQPRENKSPTEIPSSVVVGTSPISRNKRMKKSIFVSYSPDAGFMERQFVVELVRQLKENNLAEDLWFDKDENNIDSPCWFSLRMEAAEKCRAAMLILSDSYFICPVSVYESKILLERQKLDPLSVKVFSVLFSSVENAEIPKQNLAFISTAVDLSSNEQATKSPAEKTSVVIGAIMEELEKFATINAPPSPFSTPDNEFTGEYKKKKICQWSSSDLQEWLFSMGIKEFYRQSLAEYMVDGFLLMSLTDRDMVTQLGIDSRVVRKKIMQQILATLDREHKQMDNWHLRARAQRAKPDVVYLIYDPEDVRLAQNLKADLKKKSLQVIHHDSMKLGHSREEFLQINGPQIAMATYVVVLMTSTMTRSPFVFQEVLFADWLGKKLVTALFKNVWDHMRCSLKAVLGECPAIDFETKMYAESLDVLEHHIKPLRRVPGVVLEQTYLDKMAEGLKPLELLADVHNGLSPAYQNEDDPKVFISYQWDMQSKVDEIRVMLQRNGLSCWADIAMSQRGHSSRSLRSSASFSGQIDSASNTLQGQIQRSMRHAIVVLCCITPKYLQSDNCVKDLGLAETYNKPIIPILLRFTPFDSAPSQVRRILLRNSYVDLSNERLYKQNVGKSYSRAMPQSGVTDIEDIVSSHDVGVNDRLHSKHSVAVHVNKSRHKQGYTSNKRELEHAEGDSYIPGSQRIHVKTWGCSHNNSDSEYMAGQLASYGFIITDNKDEADLWLLNSCTVKSPAEDHFRNEITMAEKMNKKVVLAGCVPQEFTSFGLLGHTVRMFGPKKQNGKKAGGASLSLPKIRKNPLIEIIAINTGCLNQCTYCKTKHARGDLGSYQPEEIIERAFQSFSEGVVEIWLTSEDLGAYGHDIGVTLPELLWQLVEVIPEGARMRLGMTNPPYILEHLEEIVKILNHPRVYAFLHVPVQSASDSVLMDMRREYCCSDFRHVVDFIKERVPRVTIATDVICGFPTETEKVKKRTRMMSDLFQSYHPYTHYLGERQQVLVTELSHDKQFFVGHNKSYEQVLVPKDEDLMGKMVEVEIIETGKHYMKGRLLSSTKEAVRPNVPLPLRKGEVSGLVHV</sequence>
<feature type="domain" description="TRAM" evidence="18">
    <location>
        <begin position="1127"/>
        <end position="1189"/>
    </location>
</feature>
<proteinExistence type="inferred from homology"/>
<evidence type="ECO:0000313" key="21">
    <source>
        <dbReference type="EMBL" id="PVD23449.1"/>
    </source>
</evidence>
<dbReference type="InterPro" id="IPR023404">
    <property type="entry name" value="rSAM_horseshoe"/>
</dbReference>
<evidence type="ECO:0000256" key="5">
    <source>
        <dbReference type="ARBA" id="ARBA00018810"/>
    </source>
</evidence>
<dbReference type="PROSITE" id="PS50926">
    <property type="entry name" value="TRAM"/>
    <property type="match status" value="1"/>
</dbReference>
<dbReference type="SUPFAM" id="SSF102114">
    <property type="entry name" value="Radical SAM enzymes"/>
    <property type="match status" value="1"/>
</dbReference>
<evidence type="ECO:0000259" key="16">
    <source>
        <dbReference type="PROSITE" id="PS50104"/>
    </source>
</evidence>
<feature type="compositionally biased region" description="Polar residues" evidence="15">
    <location>
        <begin position="149"/>
        <end position="158"/>
    </location>
</feature>
<evidence type="ECO:0000256" key="4">
    <source>
        <dbReference type="ARBA" id="ARBA00013273"/>
    </source>
</evidence>
<feature type="compositionally biased region" description="Basic and acidic residues" evidence="15">
    <location>
        <begin position="134"/>
        <end position="148"/>
    </location>
</feature>
<dbReference type="Gene3D" id="3.40.50.12160">
    <property type="entry name" value="Methylthiotransferase, N-terminal domain"/>
    <property type="match status" value="1"/>
</dbReference>
<evidence type="ECO:0000259" key="18">
    <source>
        <dbReference type="PROSITE" id="PS50926"/>
    </source>
</evidence>
<evidence type="ECO:0000256" key="1">
    <source>
        <dbReference type="ARBA" id="ARBA00001966"/>
    </source>
</evidence>
<dbReference type="GO" id="GO:0051539">
    <property type="term" value="F:4 iron, 4 sulfur cluster binding"/>
    <property type="evidence" value="ECO:0007669"/>
    <property type="project" value="UniProtKB-KW"/>
</dbReference>
<reference evidence="21 22" key="1">
    <citation type="submission" date="2018-04" db="EMBL/GenBank/DDBJ databases">
        <title>The genome of golden apple snail Pomacea canaliculata provides insight into stress tolerance and invasive adaptation.</title>
        <authorList>
            <person name="Liu C."/>
            <person name="Liu B."/>
            <person name="Ren Y."/>
            <person name="Zhang Y."/>
            <person name="Wang H."/>
            <person name="Li S."/>
            <person name="Jiang F."/>
            <person name="Yin L."/>
            <person name="Zhang G."/>
            <person name="Qian W."/>
            <person name="Fan W."/>
        </authorList>
    </citation>
    <scope>NUCLEOTIDE SEQUENCE [LARGE SCALE GENOMIC DNA]</scope>
    <source>
        <strain evidence="21">SZHN2017</strain>
        <tissue evidence="21">Muscle</tissue>
    </source>
</reference>
<evidence type="ECO:0000259" key="20">
    <source>
        <dbReference type="PROSITE" id="PS51918"/>
    </source>
</evidence>
<evidence type="ECO:0000256" key="13">
    <source>
        <dbReference type="ARBA" id="ARBA00031213"/>
    </source>
</evidence>
<dbReference type="InterPro" id="IPR002792">
    <property type="entry name" value="TRAM_dom"/>
</dbReference>
<dbReference type="EMBL" id="PZQS01000010">
    <property type="protein sequence ID" value="PVD23449.1"/>
    <property type="molecule type" value="Genomic_DNA"/>
</dbReference>
<evidence type="ECO:0000256" key="14">
    <source>
        <dbReference type="ARBA" id="ARBA00051661"/>
    </source>
</evidence>
<dbReference type="InterPro" id="IPR000157">
    <property type="entry name" value="TIR_dom"/>
</dbReference>
<dbReference type="Pfam" id="PF13676">
    <property type="entry name" value="TIR_2"/>
    <property type="match status" value="1"/>
</dbReference>
<evidence type="ECO:0000256" key="6">
    <source>
        <dbReference type="ARBA" id="ARBA00022485"/>
    </source>
</evidence>
<evidence type="ECO:0000256" key="8">
    <source>
        <dbReference type="ARBA" id="ARBA00022691"/>
    </source>
</evidence>
<dbReference type="EC" id="2.8.4.5" evidence="4"/>
<dbReference type="SMART" id="SM00454">
    <property type="entry name" value="SAM"/>
    <property type="match status" value="1"/>
</dbReference>
<evidence type="ECO:0000256" key="15">
    <source>
        <dbReference type="SAM" id="MobiDB-lite"/>
    </source>
</evidence>
<dbReference type="SMART" id="SM00729">
    <property type="entry name" value="Elp3"/>
    <property type="match status" value="1"/>
</dbReference>
<dbReference type="Gene3D" id="3.80.30.20">
    <property type="entry name" value="tm_1862 like domain"/>
    <property type="match status" value="1"/>
</dbReference>
<keyword evidence="7" id="KW-0808">Transferase</keyword>
<dbReference type="InterPro" id="IPR001660">
    <property type="entry name" value="SAM"/>
</dbReference>
<evidence type="ECO:0000256" key="7">
    <source>
        <dbReference type="ARBA" id="ARBA00022679"/>
    </source>
</evidence>
<dbReference type="SUPFAM" id="SSF52200">
    <property type="entry name" value="Toll/Interleukin receptor TIR domain"/>
    <property type="match status" value="3"/>
</dbReference>
<comment type="catalytic activity">
    <reaction evidence="14">
        <text>N(6)-L-threonylcarbamoyladenosine(37) in tRNA + (sulfur carrier)-SH + AH2 + 2 S-adenosyl-L-methionine = 2-methylsulfanyl-N(6)-L-threonylcarbamoyladenosine(37) in tRNA + (sulfur carrier)-H + 5'-deoxyadenosine + L-methionine + A + S-adenosyl-L-homocysteine + 2 H(+)</text>
        <dbReference type="Rhea" id="RHEA:37075"/>
        <dbReference type="Rhea" id="RHEA-COMP:10163"/>
        <dbReference type="Rhea" id="RHEA-COMP:11092"/>
        <dbReference type="Rhea" id="RHEA-COMP:14737"/>
        <dbReference type="Rhea" id="RHEA-COMP:14739"/>
        <dbReference type="ChEBI" id="CHEBI:13193"/>
        <dbReference type="ChEBI" id="CHEBI:15378"/>
        <dbReference type="ChEBI" id="CHEBI:17319"/>
        <dbReference type="ChEBI" id="CHEBI:17499"/>
        <dbReference type="ChEBI" id="CHEBI:29917"/>
        <dbReference type="ChEBI" id="CHEBI:57844"/>
        <dbReference type="ChEBI" id="CHEBI:57856"/>
        <dbReference type="ChEBI" id="CHEBI:59789"/>
        <dbReference type="ChEBI" id="CHEBI:64428"/>
        <dbReference type="ChEBI" id="CHEBI:74418"/>
        <dbReference type="ChEBI" id="CHEBI:74420"/>
        <dbReference type="EC" id="2.8.4.5"/>
    </reaction>
</comment>
<comment type="cofactor">
    <cofactor evidence="1">
        <name>[4Fe-4S] cluster</name>
        <dbReference type="ChEBI" id="CHEBI:49883"/>
    </cofactor>
</comment>
<dbReference type="InterPro" id="IPR020612">
    <property type="entry name" value="Methylthiotransferase_CS"/>
</dbReference>
<feature type="region of interest" description="Disordered" evidence="15">
    <location>
        <begin position="122"/>
        <end position="158"/>
    </location>
</feature>